<feature type="transmembrane region" description="Helical" evidence="7">
    <location>
        <begin position="21"/>
        <end position="39"/>
    </location>
</feature>
<dbReference type="AlphaFoldDB" id="A0A317L3B3"/>
<evidence type="ECO:0000256" key="6">
    <source>
        <dbReference type="ARBA" id="ARBA00023136"/>
    </source>
</evidence>
<sequence>MKKSLFQLKQHETSVKQEITAGFIGFFTIVYIIAVNSLILSEAGIPLQGAIVATIMTSFVGCLLMGLWANAPILVVPGMGINAMFTYTLVQSMGLAWQEALGVTVVSGIIFLLIAFSKLTQVINKAIPSSLKEAITIGIGFFLILIGLEKGRLIEQGDQSIIAMGDLSDPVVLATILTLIIAFVLFVRNVKGHFLWTIFVGISIAFLLDVMPPLTNQAFSLQEYSQVFGAFSLENSLSLPFVISVFSITMVIVFENMGLVAGQLDLAKGPEKFKKAFQANSIASMLSGIFGSSPTVSTAESTAAIAAGGRTGLTSITTGILFLGTIFLIPYMNIIPANAIAPILIIVGAIMVQNIRNLSFQDMTETFPAIFMMIMIPFTYSIADGIAMGFILYVMLKLATGKKRNVSFTLYMIACLFLLTFILQFIS</sequence>
<reference evidence="8 9" key="1">
    <citation type="submission" date="2018-05" db="EMBL/GenBank/DDBJ databases">
        <title>Genomic analysis of Gracilibacillus dipsosauri DD1 reveals novel features of a salt-tolerant amylase.</title>
        <authorList>
            <person name="Deutch C.E."/>
            <person name="Yang S."/>
        </authorList>
    </citation>
    <scope>NUCLEOTIDE SEQUENCE [LARGE SCALE GENOMIC DNA]</scope>
    <source>
        <strain evidence="8 9">DD1</strain>
    </source>
</reference>
<name>A0A317L3B3_9BACI</name>
<dbReference type="PANTHER" id="PTHR43337:SF2">
    <property type="entry name" value="XANTHINE_URACIL PERMEASE"/>
    <property type="match status" value="1"/>
</dbReference>
<comment type="similarity">
    <text evidence="2">Belongs to the nucleobase:cation symporter-2 (NCS2) (TC 2.A.40) family. Azg-like subfamily.</text>
</comment>
<evidence type="ECO:0000256" key="4">
    <source>
        <dbReference type="ARBA" id="ARBA00022692"/>
    </source>
</evidence>
<organism evidence="8 9">
    <name type="scientific">Gracilibacillus dipsosauri</name>
    <dbReference type="NCBI Taxonomy" id="178340"/>
    <lineage>
        <taxon>Bacteria</taxon>
        <taxon>Bacillati</taxon>
        <taxon>Bacillota</taxon>
        <taxon>Bacilli</taxon>
        <taxon>Bacillales</taxon>
        <taxon>Bacillaceae</taxon>
        <taxon>Gracilibacillus</taxon>
    </lineage>
</organism>
<evidence type="ECO:0000313" key="8">
    <source>
        <dbReference type="EMBL" id="PWU70371.1"/>
    </source>
</evidence>
<evidence type="ECO:0000256" key="2">
    <source>
        <dbReference type="ARBA" id="ARBA00005697"/>
    </source>
</evidence>
<protein>
    <submittedName>
        <fullName evidence="8">Permease</fullName>
    </submittedName>
</protein>
<dbReference type="RefSeq" id="WP_109982910.1">
    <property type="nucleotide sequence ID" value="NZ_JAJUIE010000024.1"/>
</dbReference>
<keyword evidence="3" id="KW-0813">Transport</keyword>
<keyword evidence="6 7" id="KW-0472">Membrane</keyword>
<feature type="transmembrane region" description="Helical" evidence="7">
    <location>
        <begin position="168"/>
        <end position="187"/>
    </location>
</feature>
<evidence type="ECO:0000313" key="9">
    <source>
        <dbReference type="Proteomes" id="UP000245624"/>
    </source>
</evidence>
<dbReference type="Proteomes" id="UP000245624">
    <property type="component" value="Unassembled WGS sequence"/>
</dbReference>
<keyword evidence="9" id="KW-1185">Reference proteome</keyword>
<dbReference type="PANTHER" id="PTHR43337">
    <property type="entry name" value="XANTHINE/URACIL PERMEASE C887.17-RELATED"/>
    <property type="match status" value="1"/>
</dbReference>
<feature type="transmembrane region" description="Helical" evidence="7">
    <location>
        <begin position="100"/>
        <end position="119"/>
    </location>
</feature>
<evidence type="ECO:0000256" key="7">
    <source>
        <dbReference type="SAM" id="Phobius"/>
    </source>
</evidence>
<dbReference type="GO" id="GO:0005345">
    <property type="term" value="F:purine nucleobase transmembrane transporter activity"/>
    <property type="evidence" value="ECO:0007669"/>
    <property type="project" value="TreeGrafter"/>
</dbReference>
<feature type="transmembrane region" description="Helical" evidence="7">
    <location>
        <begin position="408"/>
        <end position="426"/>
    </location>
</feature>
<feature type="transmembrane region" description="Helical" evidence="7">
    <location>
        <begin position="370"/>
        <end position="396"/>
    </location>
</feature>
<evidence type="ECO:0000256" key="1">
    <source>
        <dbReference type="ARBA" id="ARBA00004141"/>
    </source>
</evidence>
<feature type="transmembrane region" description="Helical" evidence="7">
    <location>
        <begin position="320"/>
        <end position="350"/>
    </location>
</feature>
<proteinExistence type="inferred from homology"/>
<keyword evidence="5 7" id="KW-1133">Transmembrane helix</keyword>
<feature type="transmembrane region" description="Helical" evidence="7">
    <location>
        <begin position="235"/>
        <end position="254"/>
    </location>
</feature>
<evidence type="ECO:0000256" key="5">
    <source>
        <dbReference type="ARBA" id="ARBA00022989"/>
    </source>
</evidence>
<feature type="transmembrane region" description="Helical" evidence="7">
    <location>
        <begin position="194"/>
        <end position="215"/>
    </location>
</feature>
<gene>
    <name evidence="8" type="ORF">DLJ74_00590</name>
</gene>
<keyword evidence="4 7" id="KW-0812">Transmembrane</keyword>
<dbReference type="GO" id="GO:0005886">
    <property type="term" value="C:plasma membrane"/>
    <property type="evidence" value="ECO:0007669"/>
    <property type="project" value="TreeGrafter"/>
</dbReference>
<dbReference type="OrthoDB" id="9808458at2"/>
<accession>A0A317L3B3</accession>
<comment type="caution">
    <text evidence="8">The sequence shown here is derived from an EMBL/GenBank/DDBJ whole genome shotgun (WGS) entry which is preliminary data.</text>
</comment>
<dbReference type="Pfam" id="PF00860">
    <property type="entry name" value="Xan_ur_permease"/>
    <property type="match status" value="1"/>
</dbReference>
<feature type="transmembrane region" description="Helical" evidence="7">
    <location>
        <begin position="131"/>
        <end position="148"/>
    </location>
</feature>
<feature type="transmembrane region" description="Helical" evidence="7">
    <location>
        <begin position="74"/>
        <end position="94"/>
    </location>
</feature>
<dbReference type="InterPro" id="IPR045018">
    <property type="entry name" value="Azg-like"/>
</dbReference>
<comment type="subcellular location">
    <subcellularLocation>
        <location evidence="1">Membrane</location>
        <topology evidence="1">Multi-pass membrane protein</topology>
    </subcellularLocation>
</comment>
<dbReference type="InterPro" id="IPR006043">
    <property type="entry name" value="NCS2"/>
</dbReference>
<dbReference type="EMBL" id="QGTD01000001">
    <property type="protein sequence ID" value="PWU70371.1"/>
    <property type="molecule type" value="Genomic_DNA"/>
</dbReference>
<evidence type="ECO:0000256" key="3">
    <source>
        <dbReference type="ARBA" id="ARBA00022448"/>
    </source>
</evidence>
<feature type="transmembrane region" description="Helical" evidence="7">
    <location>
        <begin position="45"/>
        <end position="67"/>
    </location>
</feature>